<dbReference type="AlphaFoldDB" id="A0A183U929"/>
<sequence>MGPFTSGEPADADNHQSPMCLSRVQMTKGYSLKAAKKNAICLALKRFILQLAVLWLPLFRTDCISPLNRTAIILYT</sequence>
<evidence type="ECO:0000313" key="3">
    <source>
        <dbReference type="WBParaSite" id="TCNE_0000499901-mRNA-1"/>
    </source>
</evidence>
<reference evidence="1 2" key="2">
    <citation type="submission" date="2018-11" db="EMBL/GenBank/DDBJ databases">
        <authorList>
            <consortium name="Pathogen Informatics"/>
        </authorList>
    </citation>
    <scope>NUCLEOTIDE SEQUENCE [LARGE SCALE GENOMIC DNA]</scope>
</reference>
<accession>A0A183U929</accession>
<name>A0A183U929_TOXCA</name>
<proteinExistence type="predicted"/>
<gene>
    <name evidence="1" type="ORF">TCNE_LOCUS5000</name>
</gene>
<evidence type="ECO:0000313" key="1">
    <source>
        <dbReference type="EMBL" id="VDM33542.1"/>
    </source>
</evidence>
<organism evidence="2 3">
    <name type="scientific">Toxocara canis</name>
    <name type="common">Canine roundworm</name>
    <dbReference type="NCBI Taxonomy" id="6265"/>
    <lineage>
        <taxon>Eukaryota</taxon>
        <taxon>Metazoa</taxon>
        <taxon>Ecdysozoa</taxon>
        <taxon>Nematoda</taxon>
        <taxon>Chromadorea</taxon>
        <taxon>Rhabditida</taxon>
        <taxon>Spirurina</taxon>
        <taxon>Ascaridomorpha</taxon>
        <taxon>Ascaridoidea</taxon>
        <taxon>Toxocaridae</taxon>
        <taxon>Toxocara</taxon>
    </lineage>
</organism>
<protein>
    <submittedName>
        <fullName evidence="1 3">Uncharacterized protein</fullName>
    </submittedName>
</protein>
<dbReference type="Proteomes" id="UP000050794">
    <property type="component" value="Unassembled WGS sequence"/>
</dbReference>
<reference evidence="3" key="1">
    <citation type="submission" date="2016-06" db="UniProtKB">
        <authorList>
            <consortium name="WormBaseParasite"/>
        </authorList>
    </citation>
    <scope>IDENTIFICATION</scope>
</reference>
<dbReference type="WBParaSite" id="TCNE_0000499901-mRNA-1">
    <property type="protein sequence ID" value="TCNE_0000499901-mRNA-1"/>
    <property type="gene ID" value="TCNE_0000499901"/>
</dbReference>
<keyword evidence="2" id="KW-1185">Reference proteome</keyword>
<dbReference type="EMBL" id="UYWY01010269">
    <property type="protein sequence ID" value="VDM33542.1"/>
    <property type="molecule type" value="Genomic_DNA"/>
</dbReference>
<evidence type="ECO:0000313" key="2">
    <source>
        <dbReference type="Proteomes" id="UP000050794"/>
    </source>
</evidence>